<organism evidence="2 3">
    <name type="scientific">Oceanidesulfovibrio marinus</name>
    <dbReference type="NCBI Taxonomy" id="370038"/>
    <lineage>
        <taxon>Bacteria</taxon>
        <taxon>Pseudomonadati</taxon>
        <taxon>Thermodesulfobacteriota</taxon>
        <taxon>Desulfovibrionia</taxon>
        <taxon>Desulfovibrionales</taxon>
        <taxon>Desulfovibrionaceae</taxon>
        <taxon>Oceanidesulfovibrio</taxon>
    </lineage>
</organism>
<feature type="transmembrane region" description="Helical" evidence="1">
    <location>
        <begin position="100"/>
        <end position="121"/>
    </location>
</feature>
<accession>A0A6P1ZAS2</accession>
<keyword evidence="1" id="KW-0472">Membrane</keyword>
<feature type="transmembrane region" description="Helical" evidence="1">
    <location>
        <begin position="42"/>
        <end position="63"/>
    </location>
</feature>
<reference evidence="2 3" key="1">
    <citation type="submission" date="2018-06" db="EMBL/GenBank/DDBJ databases">
        <title>Complete genome of Desulfovibrio marinus P48SEP.</title>
        <authorList>
            <person name="Crispim J.S."/>
            <person name="Vidigal P.M.P."/>
            <person name="Silva L.C.F."/>
            <person name="Araujo L.C."/>
            <person name="Laguardia C.N."/>
            <person name="Dias R.S."/>
            <person name="Sousa M.P."/>
            <person name="Paula S.O."/>
            <person name="Silva C."/>
        </authorList>
    </citation>
    <scope>NUCLEOTIDE SEQUENCE [LARGE SCALE GENOMIC DNA]</scope>
    <source>
        <strain evidence="2 3">P48SEP</strain>
    </source>
</reference>
<dbReference type="AlphaFoldDB" id="A0A6P1ZAS2"/>
<evidence type="ECO:0008006" key="4">
    <source>
        <dbReference type="Google" id="ProtNLM"/>
    </source>
</evidence>
<feature type="transmembrane region" description="Helical" evidence="1">
    <location>
        <begin position="371"/>
        <end position="389"/>
    </location>
</feature>
<gene>
    <name evidence="2" type="ORF">DQK91_21275</name>
</gene>
<feature type="transmembrane region" description="Helical" evidence="1">
    <location>
        <begin position="227"/>
        <end position="250"/>
    </location>
</feature>
<keyword evidence="1" id="KW-1133">Transmembrane helix</keyword>
<feature type="transmembrane region" description="Helical" evidence="1">
    <location>
        <begin position="395"/>
        <end position="412"/>
    </location>
</feature>
<dbReference type="EMBL" id="QMIF01000025">
    <property type="protein sequence ID" value="TVM30332.1"/>
    <property type="molecule type" value="Genomic_DNA"/>
</dbReference>
<feature type="transmembrane region" description="Helical" evidence="1">
    <location>
        <begin position="133"/>
        <end position="150"/>
    </location>
</feature>
<dbReference type="Proteomes" id="UP000434052">
    <property type="component" value="Unassembled WGS sequence"/>
</dbReference>
<comment type="caution">
    <text evidence="2">The sequence shown here is derived from an EMBL/GenBank/DDBJ whole genome shotgun (WGS) entry which is preliminary data.</text>
</comment>
<evidence type="ECO:0000256" key="1">
    <source>
        <dbReference type="SAM" id="Phobius"/>
    </source>
</evidence>
<name>A0A6P1ZAS2_9BACT</name>
<proteinExistence type="predicted"/>
<evidence type="ECO:0000313" key="3">
    <source>
        <dbReference type="Proteomes" id="UP000434052"/>
    </source>
</evidence>
<protein>
    <recommendedName>
        <fullName evidence="4">Amino acid transporter</fullName>
    </recommendedName>
</protein>
<dbReference type="OrthoDB" id="5455663at2"/>
<dbReference type="RefSeq" id="WP_144307426.1">
    <property type="nucleotide sequence ID" value="NZ_QMIF01000025.1"/>
</dbReference>
<feature type="transmembrane region" description="Helical" evidence="1">
    <location>
        <begin position="12"/>
        <end position="36"/>
    </location>
</feature>
<feature type="transmembrane region" description="Helical" evidence="1">
    <location>
        <begin position="341"/>
        <end position="359"/>
    </location>
</feature>
<evidence type="ECO:0000313" key="2">
    <source>
        <dbReference type="EMBL" id="TVM30332.1"/>
    </source>
</evidence>
<keyword evidence="1" id="KW-0812">Transmembrane</keyword>
<feature type="transmembrane region" description="Helical" evidence="1">
    <location>
        <begin position="277"/>
        <end position="300"/>
    </location>
</feature>
<feature type="transmembrane region" description="Helical" evidence="1">
    <location>
        <begin position="312"/>
        <end position="335"/>
    </location>
</feature>
<feature type="transmembrane region" description="Helical" evidence="1">
    <location>
        <begin position="157"/>
        <end position="181"/>
    </location>
</feature>
<feature type="transmembrane region" description="Helical" evidence="1">
    <location>
        <begin position="193"/>
        <end position="215"/>
    </location>
</feature>
<sequence length="415" mass="42676">MGSGQPVPPLRSLAAALIVSLGFVLNVRALAAFGALAGHSGWIVFIITALLAALYGLTAAAYVRLPARGSEPESIALGLSPVCGEDPTPRVIVRLALVPLAARVGVFLFMGTSLLALAGYIFNEVFWRQFPNLGFSFLLLAVLAGFAALGEKPLRQLVAVSGMLAVLTLLIFFTAALGAPAGENASVDQLPAFSLSGLLLAATLLIGFEIGPLLAEPEPDVSARRSAYMLTVIAGAVLLAMFGAAALHVVDAGRLADTTVPHMLLARRALGSTGRMLMGGACILTTITALGGLLLAIRATSVPLFPASRRPFLAAMPMLLPCAAVAGLLGLGYAGKPVLEAYAAGAFGLWLAGYAVVNVAASNCVLRNSRIAHRAAAGIYLIMAAALVGGSDRPWVSLFVACVLLAAAVSFPRKR</sequence>